<protein>
    <submittedName>
        <fullName evidence="3">Uncharacterized protein</fullName>
    </submittedName>
</protein>
<dbReference type="Proteomes" id="UP000541969">
    <property type="component" value="Unassembled WGS sequence"/>
</dbReference>
<keyword evidence="2" id="KW-0732">Signal</keyword>
<dbReference type="SUPFAM" id="SSF50969">
    <property type="entry name" value="YVTN repeat-like/Quinoprotein amine dehydrogenase"/>
    <property type="match status" value="1"/>
</dbReference>
<name>A0A853C9K1_9ACTN</name>
<evidence type="ECO:0000256" key="1">
    <source>
        <dbReference type="SAM" id="MobiDB-lite"/>
    </source>
</evidence>
<evidence type="ECO:0000313" key="4">
    <source>
        <dbReference type="Proteomes" id="UP000541969"/>
    </source>
</evidence>
<dbReference type="AlphaFoldDB" id="A0A853C9K1"/>
<sequence>MTRAGLLVVGALLAIASGCPAEPHPVPEPTSSPQPSHTALPGRPTTASTGLPAYTGPPANAPPSTGPLTTLRAAVDLTPATQGAFWRADEAVAAPDGGAYVVLSSEGPGRPQRLATVARTGDGFAVTGSVAVPRVDHVVGAHLLPDGTVAVAGRLSSSDLGLEVVDPRTGATRAVPLVPYERGTTSADLRTALSPDGRTLYLVATVTIGRRVSETLSAVDPLAGTVLAQRGLIDDVSLVSVYPMGRQLAGLVARPGGGATVVFDASPTEVAQLRIPTLLRYDASLTTLEEPVRVTSLAERAETQSVAVGIDGTVFLVVDVPDGAWILAVPDGGGAGPVLVQLTDRIFDYALTVEPAQQWALLPAIEGARAVDLRTGEIRGPLDVGCSLGPDVRAIAPAWQDAGALVVGQCDVGSRWVEMLWIAGP</sequence>
<gene>
    <name evidence="3" type="ORF">GGQ55_000109</name>
</gene>
<feature type="chain" id="PRO_5032676525" evidence="2">
    <location>
        <begin position="22"/>
        <end position="425"/>
    </location>
</feature>
<dbReference type="EMBL" id="JACBZT010000001">
    <property type="protein sequence ID" value="NYJ03831.1"/>
    <property type="molecule type" value="Genomic_DNA"/>
</dbReference>
<proteinExistence type="predicted"/>
<dbReference type="PROSITE" id="PS51257">
    <property type="entry name" value="PROKAR_LIPOPROTEIN"/>
    <property type="match status" value="1"/>
</dbReference>
<accession>A0A853C9K1</accession>
<evidence type="ECO:0000256" key="2">
    <source>
        <dbReference type="SAM" id="SignalP"/>
    </source>
</evidence>
<evidence type="ECO:0000313" key="3">
    <source>
        <dbReference type="EMBL" id="NYJ03831.1"/>
    </source>
</evidence>
<organism evidence="3 4">
    <name type="scientific">Petropleomorpha daqingensis</name>
    <dbReference type="NCBI Taxonomy" id="2026353"/>
    <lineage>
        <taxon>Bacteria</taxon>
        <taxon>Bacillati</taxon>
        <taxon>Actinomycetota</taxon>
        <taxon>Actinomycetes</taxon>
        <taxon>Geodermatophilales</taxon>
        <taxon>Geodermatophilaceae</taxon>
        <taxon>Petropleomorpha</taxon>
    </lineage>
</organism>
<dbReference type="InterPro" id="IPR011044">
    <property type="entry name" value="Quino_amine_DH_bsu"/>
</dbReference>
<keyword evidence="4" id="KW-1185">Reference proteome</keyword>
<reference evidence="3 4" key="1">
    <citation type="submission" date="2020-07" db="EMBL/GenBank/DDBJ databases">
        <title>Sequencing the genomes of 1000 actinobacteria strains.</title>
        <authorList>
            <person name="Klenk H.-P."/>
        </authorList>
    </citation>
    <scope>NUCLEOTIDE SEQUENCE [LARGE SCALE GENOMIC DNA]</scope>
    <source>
        <strain evidence="3 4">DSM 104001</strain>
    </source>
</reference>
<comment type="caution">
    <text evidence="3">The sequence shown here is derived from an EMBL/GenBank/DDBJ whole genome shotgun (WGS) entry which is preliminary data.</text>
</comment>
<feature type="region of interest" description="Disordered" evidence="1">
    <location>
        <begin position="21"/>
        <end position="68"/>
    </location>
</feature>
<feature type="compositionally biased region" description="Pro residues" evidence="1">
    <location>
        <begin position="22"/>
        <end position="32"/>
    </location>
</feature>
<dbReference type="RefSeq" id="WP_179714621.1">
    <property type="nucleotide sequence ID" value="NZ_JACBZT010000001.1"/>
</dbReference>
<feature type="signal peptide" evidence="2">
    <location>
        <begin position="1"/>
        <end position="21"/>
    </location>
</feature>